<dbReference type="InterPro" id="IPR010697">
    <property type="entry name" value="YspA"/>
</dbReference>
<evidence type="ECO:0000256" key="1">
    <source>
        <dbReference type="HAMAP-Rule" id="MF_01575"/>
    </source>
</evidence>
<dbReference type="RefSeq" id="WP_343753187.1">
    <property type="nucleotide sequence ID" value="NZ_BAAACW010000019.1"/>
</dbReference>
<evidence type="ECO:0000313" key="3">
    <source>
        <dbReference type="Proteomes" id="UP001501166"/>
    </source>
</evidence>
<dbReference type="PIRSF" id="PIRSF021290">
    <property type="entry name" value="DUF1273"/>
    <property type="match status" value="1"/>
</dbReference>
<dbReference type="EMBL" id="BAAACW010000019">
    <property type="protein sequence ID" value="GAA0352965.1"/>
    <property type="molecule type" value="Genomic_DNA"/>
</dbReference>
<sequence length="192" mass="22644">MYNVIEKVRKFIKNLYVSGYRSYEVGVFSNDDPKLFYIKEFFKRRLIGYIESGLEWVIISGNLGTEQWVAEVVLDLKETYPEIRLGILLPYLEFAGNWNEGNQALFNEIIQKADYTNYTSNKPYENPGQLKNNQAFIIQNTEGCLLFYDVENEGKVSYVHDMALLYQENHPYEIERVGFDELQWFVNDLEEL</sequence>
<gene>
    <name evidence="2" type="ORF">GCM10008932_02480</name>
</gene>
<dbReference type="Pfam" id="PF06908">
    <property type="entry name" value="YpsA"/>
    <property type="match status" value="1"/>
</dbReference>
<accession>A0ABP3GU74</accession>
<protein>
    <recommendedName>
        <fullName evidence="1">UPF0398 protein GCM10008932_02480</fullName>
    </recommendedName>
</protein>
<keyword evidence="3" id="KW-1185">Reference proteome</keyword>
<dbReference type="SUPFAM" id="SSF102405">
    <property type="entry name" value="MCP/YpsA-like"/>
    <property type="match status" value="1"/>
</dbReference>
<dbReference type="Gene3D" id="3.40.50.450">
    <property type="match status" value="1"/>
</dbReference>
<dbReference type="NCBIfam" id="NF010181">
    <property type="entry name" value="PRK13660.1"/>
    <property type="match status" value="1"/>
</dbReference>
<proteinExistence type="inferred from homology"/>
<dbReference type="HAMAP" id="MF_01575">
    <property type="entry name" value="UPF0398"/>
    <property type="match status" value="1"/>
</dbReference>
<name>A0ABP3GU74_9LACT</name>
<dbReference type="Proteomes" id="UP001501166">
    <property type="component" value="Unassembled WGS sequence"/>
</dbReference>
<comment type="similarity">
    <text evidence="1">Belongs to the UPF0398 family.</text>
</comment>
<dbReference type="PANTHER" id="PTHR38440">
    <property type="entry name" value="UPF0398 PROTEIN YPSA"/>
    <property type="match status" value="1"/>
</dbReference>
<organism evidence="2 3">
    <name type="scientific">Alkalibacterium iburiense</name>
    <dbReference type="NCBI Taxonomy" id="290589"/>
    <lineage>
        <taxon>Bacteria</taxon>
        <taxon>Bacillati</taxon>
        <taxon>Bacillota</taxon>
        <taxon>Bacilli</taxon>
        <taxon>Lactobacillales</taxon>
        <taxon>Carnobacteriaceae</taxon>
        <taxon>Alkalibacterium</taxon>
    </lineage>
</organism>
<evidence type="ECO:0000313" key="2">
    <source>
        <dbReference type="EMBL" id="GAA0352965.1"/>
    </source>
</evidence>
<reference evidence="3" key="1">
    <citation type="journal article" date="2019" name="Int. J. Syst. Evol. Microbiol.">
        <title>The Global Catalogue of Microorganisms (GCM) 10K type strain sequencing project: providing services to taxonomists for standard genome sequencing and annotation.</title>
        <authorList>
            <consortium name="The Broad Institute Genomics Platform"/>
            <consortium name="The Broad Institute Genome Sequencing Center for Infectious Disease"/>
            <person name="Wu L."/>
            <person name="Ma J."/>
        </authorList>
    </citation>
    <scope>NUCLEOTIDE SEQUENCE [LARGE SCALE GENOMIC DNA]</scope>
    <source>
        <strain evidence="3">JCM 12662</strain>
    </source>
</reference>
<dbReference type="PANTHER" id="PTHR38440:SF1">
    <property type="entry name" value="UPF0398 PROTEIN SPR0331"/>
    <property type="match status" value="1"/>
</dbReference>
<comment type="caution">
    <text evidence="2">The sequence shown here is derived from an EMBL/GenBank/DDBJ whole genome shotgun (WGS) entry which is preliminary data.</text>
</comment>